<sequence>MKSLRNRLIFHFSLQFICISIAIALIVVILFMLLLTHIVNEELKMNLTEGSLEGIITETEIKNDQAVIPQNWRGLLKKKKMWVQIINKNGRVIESYNTPSDIPKYYSISEIHTINQTKMVNEYTTVSDLDTTYAEPYYFILGFDDLQTKKLKNLFSTYSVNGKIPQKDLQEIDKTLLKNNETIHVINGNGDIIQSVGNKDDHIDQYLPLDLLVREKVPGLYLSGTSFYHDPISDLIWLHITPKEKEEPSKLTTLEQFVIATVIVGATVFTLTISLSIWNGFRYGQPLLIFTSWLERMGNRQYDEVLTEKERKKIFRRNGKVRVRYRLYREVINAFYEMTERLSASEKEKQQLEKTREEWITGISHDLRTPLSSMKGYGHILESGHYDWSKEELIEIGNTIIEKSDYMHTLVEDFMLTFQLKNKALPLTIELTNINCITNNIVTKFQKDRTITNTSFYFQQSCEATYVAIDKKWFERMVDNLIFNSIKHNPPGVLITVTVKYESATNCTILSIKDNGIGMDNNTREQLFSRYHRGTSTEEKVDGTGLGMNIAKGIAELHKATIDVETELNKGTIVKISFPPS</sequence>
<dbReference type="PRINTS" id="PR00344">
    <property type="entry name" value="BCTRLSENSOR"/>
</dbReference>
<feature type="domain" description="Histidine kinase" evidence="11">
    <location>
        <begin position="362"/>
        <end position="581"/>
    </location>
</feature>
<keyword evidence="10" id="KW-0472">Membrane</keyword>
<gene>
    <name evidence="12" type="ORF">FS935_05510</name>
</gene>
<dbReference type="InterPro" id="IPR036890">
    <property type="entry name" value="HATPase_C_sf"/>
</dbReference>
<organism evidence="12 13">
    <name type="scientific">Metabacillus litoralis</name>
    <dbReference type="NCBI Taxonomy" id="152268"/>
    <lineage>
        <taxon>Bacteria</taxon>
        <taxon>Bacillati</taxon>
        <taxon>Bacillota</taxon>
        <taxon>Bacilli</taxon>
        <taxon>Bacillales</taxon>
        <taxon>Bacillaceae</taxon>
        <taxon>Metabacillus</taxon>
    </lineage>
</organism>
<dbReference type="Gene3D" id="3.30.565.10">
    <property type="entry name" value="Histidine kinase-like ATPase, C-terminal domain"/>
    <property type="match status" value="1"/>
</dbReference>
<evidence type="ECO:0000256" key="10">
    <source>
        <dbReference type="SAM" id="Phobius"/>
    </source>
</evidence>
<evidence type="ECO:0000256" key="7">
    <source>
        <dbReference type="ARBA" id="ARBA00022777"/>
    </source>
</evidence>
<dbReference type="InterPro" id="IPR003594">
    <property type="entry name" value="HATPase_dom"/>
</dbReference>
<evidence type="ECO:0000259" key="11">
    <source>
        <dbReference type="PROSITE" id="PS50109"/>
    </source>
</evidence>
<dbReference type="Pfam" id="PF00512">
    <property type="entry name" value="HisKA"/>
    <property type="match status" value="1"/>
</dbReference>
<dbReference type="EC" id="2.7.13.3" evidence="3"/>
<comment type="caution">
    <text evidence="12">The sequence shown here is derived from an EMBL/GenBank/DDBJ whole genome shotgun (WGS) entry which is preliminary data.</text>
</comment>
<keyword evidence="4" id="KW-0597">Phosphoprotein</keyword>
<dbReference type="GO" id="GO:0030295">
    <property type="term" value="F:protein kinase activator activity"/>
    <property type="evidence" value="ECO:0007669"/>
    <property type="project" value="TreeGrafter"/>
</dbReference>
<dbReference type="AlphaFoldDB" id="A0A5C6W4K4"/>
<dbReference type="SUPFAM" id="SSF55874">
    <property type="entry name" value="ATPase domain of HSP90 chaperone/DNA topoisomerase II/histidine kinase"/>
    <property type="match status" value="1"/>
</dbReference>
<dbReference type="Proteomes" id="UP000321363">
    <property type="component" value="Unassembled WGS sequence"/>
</dbReference>
<dbReference type="PROSITE" id="PS50109">
    <property type="entry name" value="HIS_KIN"/>
    <property type="match status" value="1"/>
</dbReference>
<dbReference type="PANTHER" id="PTHR42878">
    <property type="entry name" value="TWO-COMPONENT HISTIDINE KINASE"/>
    <property type="match status" value="1"/>
</dbReference>
<keyword evidence="13" id="KW-1185">Reference proteome</keyword>
<keyword evidence="8" id="KW-0067">ATP-binding</keyword>
<comment type="catalytic activity">
    <reaction evidence="1">
        <text>ATP + protein L-histidine = ADP + protein N-phospho-L-histidine.</text>
        <dbReference type="EC" id="2.7.13.3"/>
    </reaction>
</comment>
<reference evidence="12 13" key="1">
    <citation type="journal article" date="2005" name="Int. J. Syst. Evol. Microbiol.">
        <title>Bacillus litoralis sp. nov., isolated from a tidal flat of the Yellow Sea in Korea.</title>
        <authorList>
            <person name="Yoon J.H."/>
            <person name="Oh T.K."/>
        </authorList>
    </citation>
    <scope>NUCLEOTIDE SEQUENCE [LARGE SCALE GENOMIC DNA]</scope>
    <source>
        <strain evidence="12 13">SW-211</strain>
    </source>
</reference>
<dbReference type="PANTHER" id="PTHR42878:SF7">
    <property type="entry name" value="SENSOR HISTIDINE KINASE GLRK"/>
    <property type="match status" value="1"/>
</dbReference>
<evidence type="ECO:0000256" key="2">
    <source>
        <dbReference type="ARBA" id="ARBA00004370"/>
    </source>
</evidence>
<keyword evidence="10" id="KW-1133">Transmembrane helix</keyword>
<evidence type="ECO:0000256" key="3">
    <source>
        <dbReference type="ARBA" id="ARBA00012438"/>
    </source>
</evidence>
<evidence type="ECO:0000256" key="4">
    <source>
        <dbReference type="ARBA" id="ARBA00022553"/>
    </source>
</evidence>
<dbReference type="InterPro" id="IPR004358">
    <property type="entry name" value="Sig_transdc_His_kin-like_C"/>
</dbReference>
<feature type="transmembrane region" description="Helical" evidence="10">
    <location>
        <begin position="12"/>
        <end position="35"/>
    </location>
</feature>
<accession>A0A5C6W4K4</accession>
<dbReference type="GO" id="GO:0000156">
    <property type="term" value="F:phosphorelay response regulator activity"/>
    <property type="evidence" value="ECO:0007669"/>
    <property type="project" value="TreeGrafter"/>
</dbReference>
<dbReference type="SUPFAM" id="SSF47384">
    <property type="entry name" value="Homodimeric domain of signal transducing histidine kinase"/>
    <property type="match status" value="1"/>
</dbReference>
<evidence type="ECO:0000256" key="8">
    <source>
        <dbReference type="ARBA" id="ARBA00022840"/>
    </source>
</evidence>
<dbReference type="SMART" id="SM00387">
    <property type="entry name" value="HATPase_c"/>
    <property type="match status" value="1"/>
</dbReference>
<keyword evidence="10" id="KW-0812">Transmembrane</keyword>
<evidence type="ECO:0000313" key="13">
    <source>
        <dbReference type="Proteomes" id="UP000321363"/>
    </source>
</evidence>
<dbReference type="Gene3D" id="1.10.287.130">
    <property type="match status" value="1"/>
</dbReference>
<dbReference type="InterPro" id="IPR003661">
    <property type="entry name" value="HisK_dim/P_dom"/>
</dbReference>
<evidence type="ECO:0000313" key="12">
    <source>
        <dbReference type="EMBL" id="TXC91842.1"/>
    </source>
</evidence>
<evidence type="ECO:0000256" key="5">
    <source>
        <dbReference type="ARBA" id="ARBA00022679"/>
    </source>
</evidence>
<comment type="subcellular location">
    <subcellularLocation>
        <location evidence="2">Membrane</location>
    </subcellularLocation>
</comment>
<dbReference type="GO" id="GO:0000155">
    <property type="term" value="F:phosphorelay sensor kinase activity"/>
    <property type="evidence" value="ECO:0007669"/>
    <property type="project" value="InterPro"/>
</dbReference>
<dbReference type="CDD" id="cd00082">
    <property type="entry name" value="HisKA"/>
    <property type="match status" value="1"/>
</dbReference>
<proteinExistence type="predicted"/>
<keyword evidence="6" id="KW-0547">Nucleotide-binding</keyword>
<name>A0A5C6W4K4_9BACI</name>
<dbReference type="InterPro" id="IPR036097">
    <property type="entry name" value="HisK_dim/P_sf"/>
</dbReference>
<dbReference type="InterPro" id="IPR050351">
    <property type="entry name" value="BphY/WalK/GraS-like"/>
</dbReference>
<protein>
    <recommendedName>
        <fullName evidence="3">histidine kinase</fullName>
        <ecNumber evidence="3">2.7.13.3</ecNumber>
    </recommendedName>
</protein>
<dbReference type="OrthoDB" id="368131at2"/>
<dbReference type="InterPro" id="IPR005467">
    <property type="entry name" value="His_kinase_dom"/>
</dbReference>
<keyword evidence="7 12" id="KW-0418">Kinase</keyword>
<keyword evidence="9" id="KW-0902">Two-component regulatory system</keyword>
<evidence type="ECO:0000256" key="9">
    <source>
        <dbReference type="ARBA" id="ARBA00023012"/>
    </source>
</evidence>
<dbReference type="EMBL" id="VOQF01000003">
    <property type="protein sequence ID" value="TXC91842.1"/>
    <property type="molecule type" value="Genomic_DNA"/>
</dbReference>
<dbReference type="Pfam" id="PF02518">
    <property type="entry name" value="HATPase_c"/>
    <property type="match status" value="1"/>
</dbReference>
<evidence type="ECO:0000256" key="6">
    <source>
        <dbReference type="ARBA" id="ARBA00022741"/>
    </source>
</evidence>
<evidence type="ECO:0000256" key="1">
    <source>
        <dbReference type="ARBA" id="ARBA00000085"/>
    </source>
</evidence>
<dbReference type="RefSeq" id="WP_146946588.1">
    <property type="nucleotide sequence ID" value="NZ_VOQF01000003.1"/>
</dbReference>
<dbReference type="GO" id="GO:0005524">
    <property type="term" value="F:ATP binding"/>
    <property type="evidence" value="ECO:0007669"/>
    <property type="project" value="UniProtKB-KW"/>
</dbReference>
<dbReference type="SMART" id="SM00388">
    <property type="entry name" value="HisKA"/>
    <property type="match status" value="1"/>
</dbReference>
<dbReference type="GO" id="GO:0007234">
    <property type="term" value="P:osmosensory signaling via phosphorelay pathway"/>
    <property type="evidence" value="ECO:0007669"/>
    <property type="project" value="TreeGrafter"/>
</dbReference>
<keyword evidence="5" id="KW-0808">Transferase</keyword>